<feature type="transmembrane region" description="Helical" evidence="1">
    <location>
        <begin position="49"/>
        <end position="64"/>
    </location>
</feature>
<accession>A0A1G5W0A2</accession>
<dbReference type="OrthoDB" id="824573at2"/>
<keyword evidence="3" id="KW-1185">Reference proteome</keyword>
<evidence type="ECO:0000256" key="1">
    <source>
        <dbReference type="SAM" id="Phobius"/>
    </source>
</evidence>
<feature type="transmembrane region" description="Helical" evidence="1">
    <location>
        <begin position="85"/>
        <end position="103"/>
    </location>
</feature>
<feature type="transmembrane region" description="Helical" evidence="1">
    <location>
        <begin position="20"/>
        <end position="37"/>
    </location>
</feature>
<keyword evidence="1" id="KW-0472">Membrane</keyword>
<keyword evidence="1" id="KW-1133">Transmembrane helix</keyword>
<evidence type="ECO:0000313" key="3">
    <source>
        <dbReference type="Proteomes" id="UP000198756"/>
    </source>
</evidence>
<gene>
    <name evidence="2" type="ORF">SAMN03080617_00818</name>
</gene>
<dbReference type="RefSeq" id="WP_092728675.1">
    <property type="nucleotide sequence ID" value="NZ_FMXE01000005.1"/>
</dbReference>
<proteinExistence type="predicted"/>
<dbReference type="AlphaFoldDB" id="A0A1G5W0A2"/>
<dbReference type="Proteomes" id="UP000198756">
    <property type="component" value="Unassembled WGS sequence"/>
</dbReference>
<name>A0A1G5W0A2_9BACT</name>
<feature type="transmembrane region" description="Helical" evidence="1">
    <location>
        <begin position="109"/>
        <end position="128"/>
    </location>
</feature>
<protein>
    <submittedName>
        <fullName evidence="2">Uncharacterized protein</fullName>
    </submittedName>
</protein>
<keyword evidence="1" id="KW-0812">Transmembrane</keyword>
<dbReference type="EMBL" id="FMXE01000005">
    <property type="protein sequence ID" value="SDA51601.1"/>
    <property type="molecule type" value="Genomic_DNA"/>
</dbReference>
<dbReference type="STRING" id="279824.SAMN03080617_00818"/>
<evidence type="ECO:0000313" key="2">
    <source>
        <dbReference type="EMBL" id="SDA51601.1"/>
    </source>
</evidence>
<reference evidence="3" key="1">
    <citation type="submission" date="2016-10" db="EMBL/GenBank/DDBJ databases">
        <authorList>
            <person name="Varghese N."/>
            <person name="Submissions S."/>
        </authorList>
    </citation>
    <scope>NUCLEOTIDE SEQUENCE [LARGE SCALE GENOMIC DNA]</scope>
    <source>
        <strain evidence="3">DSM 22703</strain>
    </source>
</reference>
<organism evidence="2 3">
    <name type="scientific">Algoriphagus alkaliphilus</name>
    <dbReference type="NCBI Taxonomy" id="279824"/>
    <lineage>
        <taxon>Bacteria</taxon>
        <taxon>Pseudomonadati</taxon>
        <taxon>Bacteroidota</taxon>
        <taxon>Cytophagia</taxon>
        <taxon>Cytophagales</taxon>
        <taxon>Cyclobacteriaceae</taxon>
        <taxon>Algoriphagus</taxon>
    </lineage>
</organism>
<sequence>MKKNSILEVPLLHPNWKKLAYVFFPLPVFIVIGIAILNPKTDPNETIQIIYGSWALAFMILNLTREKVEDEMVRTFRQQAFQTGFYWLIWGLPVLMIINYWRFDRFTSEIFTAYLVLFLLNAYIHGAFKYQKYIANKEEN</sequence>